<keyword evidence="5" id="KW-1185">Reference proteome</keyword>
<sequence length="302" mass="32172">MPVDTAKKKVNRVNTQTTKMALANTDETTRTERARAKQGIDAPTAVLVGATGGLGHALARLLAAEGFRIVLAARREQNAAVVTDRSDGSAIYLRADVTDPASLQELATAAFEHLGRIDAVVNLAGISPRKPLEDYTTADVDALMAVNVKGPIYLTQAFLPRLLKQSGGAVVVHLGGAMDGRVALPFMSAYAATRGALASYVQGANRELAGTDVVLSFFGPVPSNTESESPYFDMWRKMGVALCEPDVVAREILATIRQRRRAHVMGGGLLKMLTLANAVSPSIADAIGLRRFGKLIKEHSPR</sequence>
<comment type="similarity">
    <text evidence="1">Belongs to the short-chain dehydrogenases/reductases (SDR) family.</text>
</comment>
<dbReference type="Gene3D" id="3.40.50.720">
    <property type="entry name" value="NAD(P)-binding Rossmann-like Domain"/>
    <property type="match status" value="1"/>
</dbReference>
<dbReference type="PANTHER" id="PTHR44196:SF1">
    <property type="entry name" value="DEHYDROGENASE_REDUCTASE SDR FAMILY MEMBER 7B"/>
    <property type="match status" value="1"/>
</dbReference>
<dbReference type="SUPFAM" id="SSF51735">
    <property type="entry name" value="NAD(P)-binding Rossmann-fold domains"/>
    <property type="match status" value="1"/>
</dbReference>
<dbReference type="SMART" id="SM00822">
    <property type="entry name" value="PKS_KR"/>
    <property type="match status" value="1"/>
</dbReference>
<evidence type="ECO:0000313" key="4">
    <source>
        <dbReference type="EMBL" id="RCW74536.1"/>
    </source>
</evidence>
<dbReference type="OrthoDB" id="9790266at2"/>
<dbReference type="Proteomes" id="UP000252884">
    <property type="component" value="Unassembled WGS sequence"/>
</dbReference>
<dbReference type="GO" id="GO:0016020">
    <property type="term" value="C:membrane"/>
    <property type="evidence" value="ECO:0007669"/>
    <property type="project" value="TreeGrafter"/>
</dbReference>
<accession>A0A368Y5D0</accession>
<dbReference type="InterPro" id="IPR036291">
    <property type="entry name" value="NAD(P)-bd_dom_sf"/>
</dbReference>
<gene>
    <name evidence="4" type="ORF">DES41_102859</name>
</gene>
<dbReference type="AlphaFoldDB" id="A0A368Y5D0"/>
<dbReference type="GO" id="GO:0016491">
    <property type="term" value="F:oxidoreductase activity"/>
    <property type="evidence" value="ECO:0007669"/>
    <property type="project" value="UniProtKB-KW"/>
</dbReference>
<evidence type="ECO:0000256" key="2">
    <source>
        <dbReference type="ARBA" id="ARBA00023002"/>
    </source>
</evidence>
<evidence type="ECO:0000256" key="1">
    <source>
        <dbReference type="ARBA" id="ARBA00006484"/>
    </source>
</evidence>
<dbReference type="InterPro" id="IPR057326">
    <property type="entry name" value="KR_dom"/>
</dbReference>
<proteinExistence type="inferred from homology"/>
<protein>
    <submittedName>
        <fullName evidence="4">Short-subunit dehydrogenase</fullName>
    </submittedName>
</protein>
<evidence type="ECO:0000313" key="5">
    <source>
        <dbReference type="Proteomes" id="UP000252884"/>
    </source>
</evidence>
<dbReference type="EMBL" id="QPJK01000002">
    <property type="protein sequence ID" value="RCW74536.1"/>
    <property type="molecule type" value="Genomic_DNA"/>
</dbReference>
<keyword evidence="2" id="KW-0560">Oxidoreductase</keyword>
<evidence type="ECO:0000259" key="3">
    <source>
        <dbReference type="SMART" id="SM00822"/>
    </source>
</evidence>
<organism evidence="4 5">
    <name type="scientific">Pseudorhodoferax soli</name>
    <dbReference type="NCBI Taxonomy" id="545864"/>
    <lineage>
        <taxon>Bacteria</taxon>
        <taxon>Pseudomonadati</taxon>
        <taxon>Pseudomonadota</taxon>
        <taxon>Betaproteobacteria</taxon>
        <taxon>Burkholderiales</taxon>
        <taxon>Comamonadaceae</taxon>
    </lineage>
</organism>
<comment type="caution">
    <text evidence="4">The sequence shown here is derived from an EMBL/GenBank/DDBJ whole genome shotgun (WGS) entry which is preliminary data.</text>
</comment>
<dbReference type="PANTHER" id="PTHR44196">
    <property type="entry name" value="DEHYDROGENASE/REDUCTASE SDR FAMILY MEMBER 7B"/>
    <property type="match status" value="1"/>
</dbReference>
<dbReference type="InterPro" id="IPR002347">
    <property type="entry name" value="SDR_fam"/>
</dbReference>
<dbReference type="PRINTS" id="PR00081">
    <property type="entry name" value="GDHRDH"/>
</dbReference>
<dbReference type="Pfam" id="PF00106">
    <property type="entry name" value="adh_short"/>
    <property type="match status" value="1"/>
</dbReference>
<reference evidence="4 5" key="1">
    <citation type="submission" date="2018-07" db="EMBL/GenBank/DDBJ databases">
        <title>Genomic Encyclopedia of Type Strains, Phase IV (KMG-IV): sequencing the most valuable type-strain genomes for metagenomic binning, comparative biology and taxonomic classification.</title>
        <authorList>
            <person name="Goeker M."/>
        </authorList>
    </citation>
    <scope>NUCLEOTIDE SEQUENCE [LARGE SCALE GENOMIC DNA]</scope>
    <source>
        <strain evidence="4 5">DSM 21634</strain>
    </source>
</reference>
<name>A0A368Y5D0_9BURK</name>
<feature type="domain" description="Ketoreductase" evidence="3">
    <location>
        <begin position="43"/>
        <end position="221"/>
    </location>
</feature>
<dbReference type="CDD" id="cd05233">
    <property type="entry name" value="SDR_c"/>
    <property type="match status" value="1"/>
</dbReference>